<dbReference type="EMBL" id="BFEA01000328">
    <property type="protein sequence ID" value="GBG79790.1"/>
    <property type="molecule type" value="Genomic_DNA"/>
</dbReference>
<accession>A0A388LBU6</accession>
<comment type="caution">
    <text evidence="2">The sequence shown here is derived from an EMBL/GenBank/DDBJ whole genome shotgun (WGS) entry which is preliminary data.</text>
</comment>
<reference evidence="2 3" key="1">
    <citation type="journal article" date="2018" name="Cell">
        <title>The Chara Genome: Secondary Complexity and Implications for Plant Terrestrialization.</title>
        <authorList>
            <person name="Nishiyama T."/>
            <person name="Sakayama H."/>
            <person name="Vries J.D."/>
            <person name="Buschmann H."/>
            <person name="Saint-Marcoux D."/>
            <person name="Ullrich K.K."/>
            <person name="Haas F.B."/>
            <person name="Vanderstraeten L."/>
            <person name="Becker D."/>
            <person name="Lang D."/>
            <person name="Vosolsobe S."/>
            <person name="Rombauts S."/>
            <person name="Wilhelmsson P.K.I."/>
            <person name="Janitza P."/>
            <person name="Kern R."/>
            <person name="Heyl A."/>
            <person name="Rumpler F."/>
            <person name="Villalobos L.I.A.C."/>
            <person name="Clay J.M."/>
            <person name="Skokan R."/>
            <person name="Toyoda A."/>
            <person name="Suzuki Y."/>
            <person name="Kagoshima H."/>
            <person name="Schijlen E."/>
            <person name="Tajeshwar N."/>
            <person name="Catarino B."/>
            <person name="Hetherington A.J."/>
            <person name="Saltykova A."/>
            <person name="Bonnot C."/>
            <person name="Breuninger H."/>
            <person name="Symeonidi A."/>
            <person name="Radhakrishnan G.V."/>
            <person name="Van Nieuwerburgh F."/>
            <person name="Deforce D."/>
            <person name="Chang C."/>
            <person name="Karol K.G."/>
            <person name="Hedrich R."/>
            <person name="Ulvskov P."/>
            <person name="Glockner G."/>
            <person name="Delwiche C.F."/>
            <person name="Petrasek J."/>
            <person name="Van de Peer Y."/>
            <person name="Friml J."/>
            <person name="Beilby M."/>
            <person name="Dolan L."/>
            <person name="Kohara Y."/>
            <person name="Sugano S."/>
            <person name="Fujiyama A."/>
            <person name="Delaux P.-M."/>
            <person name="Quint M."/>
            <person name="TheiBen G."/>
            <person name="Hagemann M."/>
            <person name="Harholt J."/>
            <person name="Dunand C."/>
            <person name="Zachgo S."/>
            <person name="Langdale J."/>
            <person name="Maumus F."/>
            <person name="Straeten D.V.D."/>
            <person name="Gould S.B."/>
            <person name="Rensing S.A."/>
        </authorList>
    </citation>
    <scope>NUCLEOTIDE SEQUENCE [LARGE SCALE GENOMIC DNA]</scope>
    <source>
        <strain evidence="2 3">S276</strain>
    </source>
</reference>
<organism evidence="2 3">
    <name type="scientific">Chara braunii</name>
    <name type="common">Braun's stonewort</name>
    <dbReference type="NCBI Taxonomy" id="69332"/>
    <lineage>
        <taxon>Eukaryota</taxon>
        <taxon>Viridiplantae</taxon>
        <taxon>Streptophyta</taxon>
        <taxon>Charophyceae</taxon>
        <taxon>Charales</taxon>
        <taxon>Characeae</taxon>
        <taxon>Chara</taxon>
    </lineage>
</organism>
<name>A0A388LBU6_CHABU</name>
<dbReference type="AlphaFoldDB" id="A0A388LBU6"/>
<keyword evidence="3" id="KW-1185">Reference proteome</keyword>
<sequence>MEAAAMQDAIAATMLADEGAALEIVRMHKQQMEELHIALIQHRGNLPADLLEEGEELVSGWDEMLHADLSSHRLGETEKAQVMAELGACAEVLMKVRRIFDELRDELYGSSRRDKVKGSCCVGPEEGQVLRTMLLEDPGEAKGVLCRGRPEEGQGSPGEPEERDNGASTTGSHANTNVSTVSKDIAADFMNNTVCSNNKNNNNNNTDRRNDIEHDDNVCMDKYDDKRDCRGIVLTGAGIYKENNDDIVHSGDGVNHISCDDENSDINTNNSMVVPPRVCILISQGARDGVKSAGRATALRKLNMMWAFQCECNITEGSPWDPGGVGGEGWRHCCWGYLTPPCMPCESANEGARVGVDRKAKGWSSIMGPRCWLGSV</sequence>
<evidence type="ECO:0000313" key="3">
    <source>
        <dbReference type="Proteomes" id="UP000265515"/>
    </source>
</evidence>
<proteinExistence type="predicted"/>
<gene>
    <name evidence="2" type="ORF">CBR_g30052</name>
</gene>
<feature type="region of interest" description="Disordered" evidence="1">
    <location>
        <begin position="143"/>
        <end position="178"/>
    </location>
</feature>
<feature type="compositionally biased region" description="Polar residues" evidence="1">
    <location>
        <begin position="166"/>
        <end position="178"/>
    </location>
</feature>
<evidence type="ECO:0000256" key="1">
    <source>
        <dbReference type="SAM" id="MobiDB-lite"/>
    </source>
</evidence>
<dbReference type="Gramene" id="GBG79790">
    <property type="protein sequence ID" value="GBG79790"/>
    <property type="gene ID" value="CBR_g30052"/>
</dbReference>
<evidence type="ECO:0000313" key="2">
    <source>
        <dbReference type="EMBL" id="GBG79790.1"/>
    </source>
</evidence>
<protein>
    <submittedName>
        <fullName evidence="2">Uncharacterized protein</fullName>
    </submittedName>
</protein>
<dbReference type="Proteomes" id="UP000265515">
    <property type="component" value="Unassembled WGS sequence"/>
</dbReference>